<keyword evidence="4" id="KW-1185">Reference proteome</keyword>
<protein>
    <submittedName>
        <fullName evidence="3">Excalibur domain protein</fullName>
    </submittedName>
</protein>
<evidence type="ECO:0000313" key="4">
    <source>
        <dbReference type="Proteomes" id="UP000006365"/>
    </source>
</evidence>
<keyword evidence="1" id="KW-1133">Transmembrane helix</keyword>
<keyword evidence="1" id="KW-0812">Transmembrane</keyword>
<dbReference type="KEGG" id="dpr:Despr_1001"/>
<dbReference type="PROSITE" id="PS51857">
    <property type="entry name" value="CSD_2"/>
    <property type="match status" value="1"/>
</dbReference>
<dbReference type="InterPro" id="IPR012340">
    <property type="entry name" value="NA-bd_OB-fold"/>
</dbReference>
<keyword evidence="1" id="KW-0472">Membrane</keyword>
<dbReference type="SUPFAM" id="SSF50249">
    <property type="entry name" value="Nucleic acid-binding proteins"/>
    <property type="match status" value="1"/>
</dbReference>
<organism evidence="3 4">
    <name type="scientific">Desulfobulbus propionicus (strain ATCC 33891 / DSM 2032 / VKM B-1956 / 1pr3)</name>
    <dbReference type="NCBI Taxonomy" id="577650"/>
    <lineage>
        <taxon>Bacteria</taxon>
        <taxon>Pseudomonadati</taxon>
        <taxon>Thermodesulfobacteriota</taxon>
        <taxon>Desulfobulbia</taxon>
        <taxon>Desulfobulbales</taxon>
        <taxon>Desulfobulbaceae</taxon>
        <taxon>Desulfobulbus</taxon>
    </lineage>
</organism>
<dbReference type="AlphaFoldDB" id="A0A7U3YKQ4"/>
<dbReference type="Proteomes" id="UP000006365">
    <property type="component" value="Chromosome"/>
</dbReference>
<name>A0A7U3YKQ4_DESPD</name>
<dbReference type="InterPro" id="IPR008613">
    <property type="entry name" value="Excalibur_Ca-bd_domain"/>
</dbReference>
<dbReference type="Pfam" id="PF05901">
    <property type="entry name" value="Excalibur"/>
    <property type="match status" value="1"/>
</dbReference>
<dbReference type="RefSeq" id="WP_015723719.1">
    <property type="nucleotide sequence ID" value="NC_014972.1"/>
</dbReference>
<dbReference type="InterPro" id="IPR002059">
    <property type="entry name" value="CSP_DNA-bd"/>
</dbReference>
<dbReference type="Gene3D" id="2.40.50.140">
    <property type="entry name" value="Nucleic acid-binding proteins"/>
    <property type="match status" value="1"/>
</dbReference>
<dbReference type="EMBL" id="CP002364">
    <property type="protein sequence ID" value="ADW17175.1"/>
    <property type="molecule type" value="Genomic_DNA"/>
</dbReference>
<gene>
    <name evidence="3" type="ordered locus">Despr_1001</name>
</gene>
<sequence>MHTEGTLTKWNSERGFGLITPRRGGQDIAVQAADFPQDGCPPQLNERLSFSIETDAGGKRWAKNVARAGAGKGKPTADQSGRRSSRRSQLATLLAPLALLLAIGAYGYIGLYEPSAPDGGGKSASTGDSATQAVTARFFCDGRTSCDQMTSCEEATFFLRHCPGVTMDDDQDGVPCEEQWCVGVSR</sequence>
<feature type="domain" description="CSD" evidence="2">
    <location>
        <begin position="2"/>
        <end position="67"/>
    </location>
</feature>
<dbReference type="GO" id="GO:0003676">
    <property type="term" value="F:nucleic acid binding"/>
    <property type="evidence" value="ECO:0007669"/>
    <property type="project" value="InterPro"/>
</dbReference>
<evidence type="ECO:0000259" key="2">
    <source>
        <dbReference type="PROSITE" id="PS51857"/>
    </source>
</evidence>
<feature type="transmembrane region" description="Helical" evidence="1">
    <location>
        <begin position="90"/>
        <end position="109"/>
    </location>
</feature>
<proteinExistence type="predicted"/>
<evidence type="ECO:0000313" key="3">
    <source>
        <dbReference type="EMBL" id="ADW17175.1"/>
    </source>
</evidence>
<accession>A0A7U3YKQ4</accession>
<evidence type="ECO:0000256" key="1">
    <source>
        <dbReference type="SAM" id="Phobius"/>
    </source>
</evidence>
<reference evidence="3 4" key="1">
    <citation type="journal article" date="2011" name="Stand. Genomic Sci.">
        <title>Complete genome sequence of Desulfobulbus propionicus type strain (1pr3).</title>
        <authorList>
            <person name="Pagani I."/>
            <person name="Lapidus A."/>
            <person name="Nolan M."/>
            <person name="Lucas S."/>
            <person name="Hammon N."/>
            <person name="Deshpande S."/>
            <person name="Cheng J.F."/>
            <person name="Chertkov O."/>
            <person name="Davenport K."/>
            <person name="Tapia R."/>
            <person name="Han C."/>
            <person name="Goodwin L."/>
            <person name="Pitluck S."/>
            <person name="Liolios K."/>
            <person name="Mavromatis K."/>
            <person name="Ivanova N."/>
            <person name="Mikhailova N."/>
            <person name="Pati A."/>
            <person name="Chen A."/>
            <person name="Palaniappan K."/>
            <person name="Land M."/>
            <person name="Hauser L."/>
            <person name="Chang Y.J."/>
            <person name="Jeffries C.D."/>
            <person name="Detter J.C."/>
            <person name="Brambilla E."/>
            <person name="Kannan K.P."/>
            <person name="Djao O.D."/>
            <person name="Rohde M."/>
            <person name="Pukall R."/>
            <person name="Spring S."/>
            <person name="Goker M."/>
            <person name="Sikorski J."/>
            <person name="Woyke T."/>
            <person name="Bristow J."/>
            <person name="Eisen J.A."/>
            <person name="Markowitz V."/>
            <person name="Hugenholtz P."/>
            <person name="Kyrpides N.C."/>
            <person name="Klenk H.P."/>
        </authorList>
    </citation>
    <scope>NUCLEOTIDE SEQUENCE [LARGE SCALE GENOMIC DNA]</scope>
    <source>
        <strain evidence="4">ATCC 33891 / DSM 2032 / 1pr3</strain>
    </source>
</reference>